<gene>
    <name evidence="2" type="ORF">PPSIR1_36107</name>
</gene>
<evidence type="ECO:0000259" key="1">
    <source>
        <dbReference type="Pfam" id="PF01593"/>
    </source>
</evidence>
<dbReference type="GO" id="GO:0016491">
    <property type="term" value="F:oxidoreductase activity"/>
    <property type="evidence" value="ECO:0007669"/>
    <property type="project" value="InterPro"/>
</dbReference>
<dbReference type="PANTHER" id="PTHR42923:SF43">
    <property type="entry name" value="AMINE OXIDASE"/>
    <property type="match status" value="1"/>
</dbReference>
<dbReference type="RefSeq" id="WP_006970749.1">
    <property type="nucleotide sequence ID" value="NZ_ABCS01000013.1"/>
</dbReference>
<evidence type="ECO:0000313" key="2">
    <source>
        <dbReference type="EMBL" id="EDM80190.1"/>
    </source>
</evidence>
<dbReference type="AlphaFoldDB" id="A6G200"/>
<sequence length="526" mass="58567">MASEARKGLVARWIERRFGGYRHPVNSPDPELPAALESPKRVAVIGAGLAGLGAAAKLAERGFGVVLFERNHYLGGKLGAWKTTFPDGSEEAMNHGFHAFFRHYYNLSEFLSQLGIDRNLTEVGDYMILGVDGQRYSFAGAAATPLLNLISLGRLGLYSFREVTGRKTRTKLEALLRYDRDKTYAEWDSVSFAEFAEQAELPDSLALVFNTFSRAFFSDAEKMSMAELMKSFHYYYLSNDNGLLYDHLDDDFEPTLLTPLREYLERHGVDIRLETEVGAISANSASTEGASFTVDDEPFDYLLIASDVVGTRSIFAASPELAAAAPETAAKIDALFPGQRYSVWRLWLDIDFDRGEVPSFVITERDRYLDAISWVEGVESSAAEWVAERRKAGKRGCVLELHCYAVPEELSGGRIDAETEEVIREGFLVELRNLFPELADAPVIHDELYVRRDFPAFHVGTHAQRPGIGTDHPRLFLAGDWVDLPFPAMLMEAAYTSGLMAANAMMSAEGLREEPVWSVPKRGILA</sequence>
<dbReference type="EMBL" id="ABCS01000013">
    <property type="protein sequence ID" value="EDM80190.1"/>
    <property type="molecule type" value="Genomic_DNA"/>
</dbReference>
<comment type="caution">
    <text evidence="2">The sequence shown here is derived from an EMBL/GenBank/DDBJ whole genome shotgun (WGS) entry which is preliminary data.</text>
</comment>
<dbReference type="OrthoDB" id="7856496at2"/>
<dbReference type="PRINTS" id="PR00419">
    <property type="entry name" value="ADXRDTASE"/>
</dbReference>
<dbReference type="InterPro" id="IPR002937">
    <property type="entry name" value="Amino_oxidase"/>
</dbReference>
<name>A6G200_9BACT</name>
<keyword evidence="3" id="KW-1185">Reference proteome</keyword>
<dbReference type="eggNOG" id="COG3349">
    <property type="taxonomic scope" value="Bacteria"/>
</dbReference>
<feature type="domain" description="Amine oxidase" evidence="1">
    <location>
        <begin position="49"/>
        <end position="505"/>
    </location>
</feature>
<dbReference type="SUPFAM" id="SSF51905">
    <property type="entry name" value="FAD/NAD(P)-binding domain"/>
    <property type="match status" value="1"/>
</dbReference>
<accession>A6G200</accession>
<dbReference type="PANTHER" id="PTHR42923">
    <property type="entry name" value="PROTOPORPHYRINOGEN OXIDASE"/>
    <property type="match status" value="1"/>
</dbReference>
<dbReference type="STRING" id="391625.PPSIR1_36107"/>
<dbReference type="Pfam" id="PF01593">
    <property type="entry name" value="Amino_oxidase"/>
    <property type="match status" value="1"/>
</dbReference>
<reference evidence="2 3" key="1">
    <citation type="submission" date="2007-06" db="EMBL/GenBank/DDBJ databases">
        <authorList>
            <person name="Shimkets L."/>
            <person name="Ferriera S."/>
            <person name="Johnson J."/>
            <person name="Kravitz S."/>
            <person name="Beeson K."/>
            <person name="Sutton G."/>
            <person name="Rogers Y.-H."/>
            <person name="Friedman R."/>
            <person name="Frazier M."/>
            <person name="Venter J.C."/>
        </authorList>
    </citation>
    <scope>NUCLEOTIDE SEQUENCE [LARGE SCALE GENOMIC DNA]</scope>
    <source>
        <strain evidence="2 3">SIR-1</strain>
    </source>
</reference>
<organism evidence="2 3">
    <name type="scientific">Plesiocystis pacifica SIR-1</name>
    <dbReference type="NCBI Taxonomy" id="391625"/>
    <lineage>
        <taxon>Bacteria</taxon>
        <taxon>Pseudomonadati</taxon>
        <taxon>Myxococcota</taxon>
        <taxon>Polyangia</taxon>
        <taxon>Nannocystales</taxon>
        <taxon>Nannocystaceae</taxon>
        <taxon>Plesiocystis</taxon>
    </lineage>
</organism>
<protein>
    <recommendedName>
        <fullName evidence="1">Amine oxidase domain-containing protein</fullName>
    </recommendedName>
</protein>
<dbReference type="Gene3D" id="3.50.50.60">
    <property type="entry name" value="FAD/NAD(P)-binding domain"/>
    <property type="match status" value="1"/>
</dbReference>
<proteinExistence type="predicted"/>
<evidence type="ECO:0000313" key="3">
    <source>
        <dbReference type="Proteomes" id="UP000005801"/>
    </source>
</evidence>
<dbReference type="InterPro" id="IPR050464">
    <property type="entry name" value="Zeta_carotene_desat/Oxidored"/>
</dbReference>
<dbReference type="InterPro" id="IPR036188">
    <property type="entry name" value="FAD/NAD-bd_sf"/>
</dbReference>
<dbReference type="Proteomes" id="UP000005801">
    <property type="component" value="Unassembled WGS sequence"/>
</dbReference>